<evidence type="ECO:0000313" key="3">
    <source>
        <dbReference type="Proteomes" id="UP001359559"/>
    </source>
</evidence>
<proteinExistence type="predicted"/>
<dbReference type="EMBL" id="JAYKXN010000002">
    <property type="protein sequence ID" value="KAK7311979.1"/>
    <property type="molecule type" value="Genomic_DNA"/>
</dbReference>
<dbReference type="AlphaFoldDB" id="A0AAN9KA12"/>
<organism evidence="2 3">
    <name type="scientific">Clitoria ternatea</name>
    <name type="common">Butterfly pea</name>
    <dbReference type="NCBI Taxonomy" id="43366"/>
    <lineage>
        <taxon>Eukaryota</taxon>
        <taxon>Viridiplantae</taxon>
        <taxon>Streptophyta</taxon>
        <taxon>Embryophyta</taxon>
        <taxon>Tracheophyta</taxon>
        <taxon>Spermatophyta</taxon>
        <taxon>Magnoliopsida</taxon>
        <taxon>eudicotyledons</taxon>
        <taxon>Gunneridae</taxon>
        <taxon>Pentapetalae</taxon>
        <taxon>rosids</taxon>
        <taxon>fabids</taxon>
        <taxon>Fabales</taxon>
        <taxon>Fabaceae</taxon>
        <taxon>Papilionoideae</taxon>
        <taxon>50 kb inversion clade</taxon>
        <taxon>NPAAA clade</taxon>
        <taxon>indigoferoid/millettioid clade</taxon>
        <taxon>Phaseoleae</taxon>
        <taxon>Clitoria</taxon>
    </lineage>
</organism>
<sequence>MEQDRKLELIDPAIHKKFLHGQDDNNNKVQESIDLNHGLSKKQLEVLKGDGNILKQCEACSPPEIQKTESENERLGNSENEEIMKELKKVKRQNFVTHCLLSVMIALTLTWQLSEVSLLLKVKDGVSHPFRSFGNMLKGMVKIPDGNANQDDNKENPIESSSLPSLKIPDMPHVDVPHFSLQNGQE</sequence>
<dbReference type="PANTHER" id="PTHR35280:SF1">
    <property type="entry name" value="F17L21.9"/>
    <property type="match status" value="1"/>
</dbReference>
<dbReference type="Proteomes" id="UP001359559">
    <property type="component" value="Unassembled WGS sequence"/>
</dbReference>
<accession>A0AAN9KA12</accession>
<evidence type="ECO:0000256" key="1">
    <source>
        <dbReference type="SAM" id="MobiDB-lite"/>
    </source>
</evidence>
<protein>
    <submittedName>
        <fullName evidence="2">Uncharacterized protein</fullName>
    </submittedName>
</protein>
<dbReference type="PANTHER" id="PTHR35280">
    <property type="entry name" value="F17L21.9"/>
    <property type="match status" value="1"/>
</dbReference>
<comment type="caution">
    <text evidence="2">The sequence shown here is derived from an EMBL/GenBank/DDBJ whole genome shotgun (WGS) entry which is preliminary data.</text>
</comment>
<reference evidence="2 3" key="1">
    <citation type="submission" date="2024-01" db="EMBL/GenBank/DDBJ databases">
        <title>The genomes of 5 underutilized Papilionoideae crops provide insights into root nodulation and disease resistance.</title>
        <authorList>
            <person name="Yuan L."/>
        </authorList>
    </citation>
    <scope>NUCLEOTIDE SEQUENCE [LARGE SCALE GENOMIC DNA]</scope>
    <source>
        <strain evidence="2">LY-2023</strain>
        <tissue evidence="2">Leaf</tissue>
    </source>
</reference>
<evidence type="ECO:0000313" key="2">
    <source>
        <dbReference type="EMBL" id="KAK7311979.1"/>
    </source>
</evidence>
<name>A0AAN9KA12_CLITE</name>
<feature type="region of interest" description="Disordered" evidence="1">
    <location>
        <begin position="144"/>
        <end position="186"/>
    </location>
</feature>
<gene>
    <name evidence="2" type="ORF">RJT34_10491</name>
</gene>
<keyword evidence="3" id="KW-1185">Reference proteome</keyword>